<evidence type="ECO:0000313" key="3">
    <source>
        <dbReference type="EMBL" id="RMV32766.1"/>
    </source>
</evidence>
<dbReference type="PANTHER" id="PTHR32305">
    <property type="match status" value="1"/>
</dbReference>
<keyword evidence="1" id="KW-0677">Repeat</keyword>
<evidence type="ECO:0000256" key="1">
    <source>
        <dbReference type="ARBA" id="ARBA00022737"/>
    </source>
</evidence>
<feature type="domain" description="Teneurin-like YD-shell" evidence="2">
    <location>
        <begin position="16"/>
        <end position="161"/>
    </location>
</feature>
<reference evidence="3 4" key="1">
    <citation type="submission" date="2018-08" db="EMBL/GenBank/DDBJ databases">
        <title>Recombination of ecologically and evolutionarily significant loci maintains genetic cohesion in the Pseudomonas syringae species complex.</title>
        <authorList>
            <person name="Dillon M."/>
            <person name="Thakur S."/>
            <person name="Almeida R.N.D."/>
            <person name="Weir B.S."/>
            <person name="Guttman D.S."/>
        </authorList>
    </citation>
    <scope>NUCLEOTIDE SEQUENCE [LARGE SCALE GENOMIC DNA]</scope>
    <source>
        <strain evidence="3 4">ICMP 11281</strain>
    </source>
</reference>
<dbReference type="Pfam" id="PF25023">
    <property type="entry name" value="TEN_YD-shell"/>
    <property type="match status" value="1"/>
</dbReference>
<accession>A0A3M3GH19</accession>
<dbReference type="AlphaFoldDB" id="A0A3M3GH19"/>
<name>A0A3M3GH19_PSEYM</name>
<evidence type="ECO:0000313" key="4">
    <source>
        <dbReference type="Proteomes" id="UP000271631"/>
    </source>
</evidence>
<dbReference type="Gene3D" id="2.180.10.10">
    <property type="entry name" value="RHS repeat-associated core"/>
    <property type="match status" value="1"/>
</dbReference>
<proteinExistence type="predicted"/>
<dbReference type="SUPFAM" id="SSF56399">
    <property type="entry name" value="ADP-ribosylation"/>
    <property type="match status" value="1"/>
</dbReference>
<protein>
    <recommendedName>
        <fullName evidence="2">Teneurin-like YD-shell domain-containing protein</fullName>
    </recommendedName>
</protein>
<organism evidence="3 4">
    <name type="scientific">Pseudomonas syringae pv. maculicola</name>
    <dbReference type="NCBI Taxonomy" id="59511"/>
    <lineage>
        <taxon>Bacteria</taxon>
        <taxon>Pseudomonadati</taxon>
        <taxon>Pseudomonadota</taxon>
        <taxon>Gammaproteobacteria</taxon>
        <taxon>Pseudomonadales</taxon>
        <taxon>Pseudomonadaceae</taxon>
        <taxon>Pseudomonas</taxon>
    </lineage>
</organism>
<dbReference type="InterPro" id="IPR050708">
    <property type="entry name" value="T6SS_VgrG/RHS"/>
</dbReference>
<comment type="caution">
    <text evidence="3">The sequence shown here is derived from an EMBL/GenBank/DDBJ whole genome shotgun (WGS) entry which is preliminary data.</text>
</comment>
<dbReference type="NCBIfam" id="TIGR03696">
    <property type="entry name" value="Rhs_assc_core"/>
    <property type="match status" value="1"/>
</dbReference>
<dbReference type="InterPro" id="IPR056823">
    <property type="entry name" value="TEN-like_YD-shell"/>
</dbReference>
<evidence type="ECO:0000259" key="2">
    <source>
        <dbReference type="Pfam" id="PF25023"/>
    </source>
</evidence>
<dbReference type="PANTHER" id="PTHR32305:SF15">
    <property type="entry name" value="PROTEIN RHSA-RELATED"/>
    <property type="match status" value="1"/>
</dbReference>
<sequence length="394" mass="43049">MPDAKDRFLLERLAMASSNQAVLCRYRYDPLDRLASSSPVGQAALQRFYHKNRLATEIQGALRRTVFQHDDLLLAQQRRVEGVLETTLLATDQQRSVLQLVDKAGTEPIAYSPYGHHPAESGLASLLGFNGERRDPVTGHYLLGNGYRAYNPVLMRFNSPDSLSPFGEGGLNAYGYVGGDPVGCVDTSGHVPMFKPFFKRSSPYHRRDILSDYIIPVTSSRNRALLGSQAGGARDGIYSSATSLGNSSGAASEQAMNFSITKPIASTSKAASSNGSASTARLVAPTEKKAAPVPFYTQDEALKALYDDYRVASKAAKSAHVSGSPSSEYYRLAGEAYLKEGVYLRSKLAHIELLGVDGAQRATYSNLKSKIKRLWTYQDPNIFPHLSKVDDIRK</sequence>
<dbReference type="Proteomes" id="UP000271631">
    <property type="component" value="Unassembled WGS sequence"/>
</dbReference>
<gene>
    <name evidence="3" type="ORF">ALP13_02097</name>
</gene>
<dbReference type="InterPro" id="IPR022385">
    <property type="entry name" value="Rhs_assc_core"/>
</dbReference>
<dbReference type="EMBL" id="RBUQ01000249">
    <property type="protein sequence ID" value="RMV32766.1"/>
    <property type="molecule type" value="Genomic_DNA"/>
</dbReference>